<dbReference type="InterPro" id="IPR001633">
    <property type="entry name" value="EAL_dom"/>
</dbReference>
<accession>A0A248VZI3</accession>
<dbReference type="KEGG" id="parb:CJU94_40440"/>
<gene>
    <name evidence="5" type="ORF">CJU94_40440</name>
</gene>
<feature type="domain" description="EAL" evidence="4">
    <location>
        <begin position="231"/>
        <end position="478"/>
    </location>
</feature>
<dbReference type="SMART" id="SM00052">
    <property type="entry name" value="EAL"/>
    <property type="match status" value="1"/>
</dbReference>
<evidence type="ECO:0000313" key="6">
    <source>
        <dbReference type="Proteomes" id="UP000215158"/>
    </source>
</evidence>
<dbReference type="InterPro" id="IPR050706">
    <property type="entry name" value="Cyclic-di-GMP_PDE-like"/>
</dbReference>
<feature type="region of interest" description="Disordered" evidence="1">
    <location>
        <begin position="106"/>
        <end position="136"/>
    </location>
</feature>
<proteinExistence type="predicted"/>
<keyword evidence="6" id="KW-1185">Reference proteome</keyword>
<geneLocation type="plasmid" evidence="5 6">
    <name>pBN5</name>
</geneLocation>
<dbReference type="Pfam" id="PF00563">
    <property type="entry name" value="EAL"/>
    <property type="match status" value="1"/>
</dbReference>
<evidence type="ECO:0000256" key="2">
    <source>
        <dbReference type="SAM" id="Phobius"/>
    </source>
</evidence>
<keyword evidence="2" id="KW-0472">Membrane</keyword>
<keyword evidence="5" id="KW-0614">Plasmid</keyword>
<feature type="signal peptide" evidence="3">
    <location>
        <begin position="1"/>
        <end position="29"/>
    </location>
</feature>
<organism evidence="5 6">
    <name type="scientific">Paraburkholderia aromaticivorans</name>
    <dbReference type="NCBI Taxonomy" id="2026199"/>
    <lineage>
        <taxon>Bacteria</taxon>
        <taxon>Pseudomonadati</taxon>
        <taxon>Pseudomonadota</taxon>
        <taxon>Betaproteobacteria</taxon>
        <taxon>Burkholderiales</taxon>
        <taxon>Burkholderiaceae</taxon>
        <taxon>Paraburkholderia</taxon>
    </lineage>
</organism>
<sequence length="490" mass="52888">MINGSWVAPTLMRAFMALLPALFPLPVQAVTPADLAVYNQPRHGVATRSVVGLTADQVAVDSWRFQVVCALPANSLAPAPLGGPLQSAVAPQMDCISPAIHTPSASAGQIAVSADAPQERRDDVSRPPPLPDTDVRAPTVAAPLARTLSLDTDGCGPAGFCDPIPARAVENAAPRVTPLREPDTPLVYSANARLRATLLSWFGLWLVLWLAFMGLLGLGAWAFYKRRLAPEARLIRAAEAGLRRGEFRLEYQPVMSLRKGGCVGVEAMIRWNNAEYGSRGPAYYMHILGKTRLSARLTRFVLSTAAQELAETTAGSSLFIGVDVSAAHVESKSFASDVSRSARSILSRLVLNMPQRGCAAPTADVLHTVATLRAKNVRFALANVDEVPSHRDRLEMFGFEQIKIDRHIMTFDEDERRERLSAVVGAVRPLGATVIAEGVESASHHAVVSQAGVDLAQGFFYGRTMTLSLLLTFLEAGGVSLRMRKKGRWK</sequence>
<dbReference type="AlphaFoldDB" id="A0A248VZI3"/>
<evidence type="ECO:0000259" key="4">
    <source>
        <dbReference type="PROSITE" id="PS50883"/>
    </source>
</evidence>
<dbReference type="PROSITE" id="PS50883">
    <property type="entry name" value="EAL"/>
    <property type="match status" value="1"/>
</dbReference>
<dbReference type="EMBL" id="CP022995">
    <property type="protein sequence ID" value="ASW04414.1"/>
    <property type="molecule type" value="Genomic_DNA"/>
</dbReference>
<dbReference type="Gene3D" id="3.20.20.450">
    <property type="entry name" value="EAL domain"/>
    <property type="match status" value="1"/>
</dbReference>
<keyword evidence="3" id="KW-0732">Signal</keyword>
<dbReference type="PANTHER" id="PTHR33121">
    <property type="entry name" value="CYCLIC DI-GMP PHOSPHODIESTERASE PDEF"/>
    <property type="match status" value="1"/>
</dbReference>
<evidence type="ECO:0000256" key="1">
    <source>
        <dbReference type="SAM" id="MobiDB-lite"/>
    </source>
</evidence>
<dbReference type="SUPFAM" id="SSF141868">
    <property type="entry name" value="EAL domain-like"/>
    <property type="match status" value="1"/>
</dbReference>
<dbReference type="CDD" id="cd01948">
    <property type="entry name" value="EAL"/>
    <property type="match status" value="1"/>
</dbReference>
<protein>
    <recommendedName>
        <fullName evidence="4">EAL domain-containing protein</fullName>
    </recommendedName>
</protein>
<evidence type="ECO:0000256" key="3">
    <source>
        <dbReference type="SAM" id="SignalP"/>
    </source>
</evidence>
<name>A0A248VZI3_9BURK</name>
<evidence type="ECO:0000313" key="5">
    <source>
        <dbReference type="EMBL" id="ASW04414.1"/>
    </source>
</evidence>
<keyword evidence="2" id="KW-0812">Transmembrane</keyword>
<dbReference type="PANTHER" id="PTHR33121:SF70">
    <property type="entry name" value="SIGNALING PROTEIN YKOW"/>
    <property type="match status" value="1"/>
</dbReference>
<reference evidence="5 6" key="1">
    <citation type="submission" date="2017-08" db="EMBL/GenBank/DDBJ databases">
        <title>Identification and genetic characteristics of simultaneous BTEX- and naphthalene-degrading Paraburkholderia sp. BN5 isolated from petroleum-contaminated soil.</title>
        <authorList>
            <person name="Lee Y."/>
            <person name="Jeon C.O."/>
        </authorList>
    </citation>
    <scope>NUCLEOTIDE SEQUENCE [LARGE SCALE GENOMIC DNA]</scope>
    <source>
        <strain evidence="5 6">BN5</strain>
        <plasmid evidence="5 6">pBN5</plasmid>
    </source>
</reference>
<feature type="chain" id="PRO_5013077699" description="EAL domain-containing protein" evidence="3">
    <location>
        <begin position="30"/>
        <end position="490"/>
    </location>
</feature>
<dbReference type="InterPro" id="IPR035919">
    <property type="entry name" value="EAL_sf"/>
</dbReference>
<dbReference type="GO" id="GO:0071111">
    <property type="term" value="F:cyclic-guanylate-specific phosphodiesterase activity"/>
    <property type="evidence" value="ECO:0007669"/>
    <property type="project" value="InterPro"/>
</dbReference>
<keyword evidence="2" id="KW-1133">Transmembrane helix</keyword>
<feature type="transmembrane region" description="Helical" evidence="2">
    <location>
        <begin position="198"/>
        <end position="224"/>
    </location>
</feature>
<dbReference type="Proteomes" id="UP000215158">
    <property type="component" value="Plasmid pBN5"/>
</dbReference>